<name>A0A381XIB9_9ZZZZ</name>
<evidence type="ECO:0000313" key="2">
    <source>
        <dbReference type="EMBL" id="SVA63937.1"/>
    </source>
</evidence>
<dbReference type="AlphaFoldDB" id="A0A381XIB9"/>
<keyword evidence="1" id="KW-0472">Membrane</keyword>
<dbReference type="EMBL" id="UINC01015127">
    <property type="protein sequence ID" value="SVA63937.1"/>
    <property type="molecule type" value="Genomic_DNA"/>
</dbReference>
<organism evidence="2">
    <name type="scientific">marine metagenome</name>
    <dbReference type="NCBI Taxonomy" id="408172"/>
    <lineage>
        <taxon>unclassified sequences</taxon>
        <taxon>metagenomes</taxon>
        <taxon>ecological metagenomes</taxon>
    </lineage>
</organism>
<sequence>FTNSACQRAKGLLRVAILSTLLLSPIEIYAIIILSSVF</sequence>
<keyword evidence="1" id="KW-0812">Transmembrane</keyword>
<reference evidence="2" key="1">
    <citation type="submission" date="2018-05" db="EMBL/GenBank/DDBJ databases">
        <authorList>
            <person name="Lanie J.A."/>
            <person name="Ng W.-L."/>
            <person name="Kazmierczak K.M."/>
            <person name="Andrzejewski T.M."/>
            <person name="Davidsen T.M."/>
            <person name="Wayne K.J."/>
            <person name="Tettelin H."/>
            <person name="Glass J.I."/>
            <person name="Rusch D."/>
            <person name="Podicherti R."/>
            <person name="Tsui H.-C.T."/>
            <person name="Winkler M.E."/>
        </authorList>
    </citation>
    <scope>NUCLEOTIDE SEQUENCE</scope>
</reference>
<feature type="transmembrane region" description="Helical" evidence="1">
    <location>
        <begin position="12"/>
        <end position="34"/>
    </location>
</feature>
<gene>
    <name evidence="2" type="ORF">METZ01_LOCUS116791</name>
</gene>
<protein>
    <submittedName>
        <fullName evidence="2">Uncharacterized protein</fullName>
    </submittedName>
</protein>
<feature type="non-terminal residue" evidence="2">
    <location>
        <position position="1"/>
    </location>
</feature>
<accession>A0A381XIB9</accession>
<evidence type="ECO:0000256" key="1">
    <source>
        <dbReference type="SAM" id="Phobius"/>
    </source>
</evidence>
<keyword evidence="1" id="KW-1133">Transmembrane helix</keyword>
<proteinExistence type="predicted"/>